<evidence type="ECO:0000313" key="2">
    <source>
        <dbReference type="EMBL" id="QEF98755.1"/>
    </source>
</evidence>
<evidence type="ECO:0000313" key="3">
    <source>
        <dbReference type="Proteomes" id="UP000321353"/>
    </source>
</evidence>
<keyword evidence="1" id="KW-1133">Transmembrane helix</keyword>
<keyword evidence="1" id="KW-0812">Transmembrane</keyword>
<accession>A0A5B9MGU1</accession>
<gene>
    <name evidence="2" type="ORF">Mal15_28100</name>
</gene>
<evidence type="ECO:0000256" key="1">
    <source>
        <dbReference type="SAM" id="Phobius"/>
    </source>
</evidence>
<evidence type="ECO:0008006" key="4">
    <source>
        <dbReference type="Google" id="ProtNLM"/>
    </source>
</evidence>
<organism evidence="2 3">
    <name type="scientific">Stieleria maiorica</name>
    <dbReference type="NCBI Taxonomy" id="2795974"/>
    <lineage>
        <taxon>Bacteria</taxon>
        <taxon>Pseudomonadati</taxon>
        <taxon>Planctomycetota</taxon>
        <taxon>Planctomycetia</taxon>
        <taxon>Pirellulales</taxon>
        <taxon>Pirellulaceae</taxon>
        <taxon>Stieleria</taxon>
    </lineage>
</organism>
<feature type="transmembrane region" description="Helical" evidence="1">
    <location>
        <begin position="72"/>
        <end position="94"/>
    </location>
</feature>
<reference evidence="2 3" key="1">
    <citation type="submission" date="2019-02" db="EMBL/GenBank/DDBJ databases">
        <title>Planctomycetal bacteria perform biofilm scaping via a novel small molecule.</title>
        <authorList>
            <person name="Jeske O."/>
            <person name="Boedeker C."/>
            <person name="Wiegand S."/>
            <person name="Breitling P."/>
            <person name="Kallscheuer N."/>
            <person name="Jogler M."/>
            <person name="Rohde M."/>
            <person name="Petersen J."/>
            <person name="Medema M.H."/>
            <person name="Surup F."/>
            <person name="Jogler C."/>
        </authorList>
    </citation>
    <scope>NUCLEOTIDE SEQUENCE [LARGE SCALE GENOMIC DNA]</scope>
    <source>
        <strain evidence="2 3">Mal15</strain>
    </source>
</reference>
<name>A0A5B9MGU1_9BACT</name>
<dbReference type="InterPro" id="IPR043739">
    <property type="entry name" value="DUF5684"/>
</dbReference>
<dbReference type="EMBL" id="CP036264">
    <property type="protein sequence ID" value="QEF98755.1"/>
    <property type="molecule type" value="Genomic_DNA"/>
</dbReference>
<dbReference type="KEGG" id="smam:Mal15_28100"/>
<keyword evidence="3" id="KW-1185">Reference proteome</keyword>
<keyword evidence="1" id="KW-0472">Membrane</keyword>
<proteinExistence type="predicted"/>
<feature type="transmembrane region" description="Helical" evidence="1">
    <location>
        <begin position="101"/>
        <end position="118"/>
    </location>
</feature>
<dbReference type="AlphaFoldDB" id="A0A5B9MGU1"/>
<dbReference type="Proteomes" id="UP000321353">
    <property type="component" value="Chromosome"/>
</dbReference>
<sequence length="133" mass="14190">MGMHELTLPLAQDDGGGIIGLLILVIQLAILVVVIAGLWKTFEKAGKPGWGAIIPIYNIILLLQIAGRPIWWIVLFFIPLVNLILAIIVSIDVAKNFGKGVGYGIGLAFLGFIFYPMLGFGDAKYQGVAAVAA</sequence>
<protein>
    <recommendedName>
        <fullName evidence="4">Signal peptidase I</fullName>
    </recommendedName>
</protein>
<feature type="transmembrane region" description="Helical" evidence="1">
    <location>
        <begin position="50"/>
        <end position="66"/>
    </location>
</feature>
<dbReference type="Pfam" id="PF18936">
    <property type="entry name" value="DUF5684"/>
    <property type="match status" value="1"/>
</dbReference>
<feature type="transmembrane region" description="Helical" evidence="1">
    <location>
        <begin position="15"/>
        <end position="38"/>
    </location>
</feature>